<dbReference type="AlphaFoldDB" id="A0A4Y2CKN3"/>
<dbReference type="SUPFAM" id="SSF48350">
    <property type="entry name" value="GTPase activation domain, GAP"/>
    <property type="match status" value="1"/>
</dbReference>
<dbReference type="OrthoDB" id="524326at2759"/>
<proteinExistence type="predicted"/>
<feature type="domain" description="DEP" evidence="1">
    <location>
        <begin position="20"/>
        <end position="104"/>
    </location>
</feature>
<dbReference type="InterPro" id="IPR036390">
    <property type="entry name" value="WH_DNA-bd_sf"/>
</dbReference>
<dbReference type="InterPro" id="IPR008936">
    <property type="entry name" value="Rho_GTPase_activation_prot"/>
</dbReference>
<reference evidence="2 3" key="1">
    <citation type="journal article" date="2019" name="Sci. Rep.">
        <title>Orb-weaving spider Araneus ventricosus genome elucidates the spidroin gene catalogue.</title>
        <authorList>
            <person name="Kono N."/>
            <person name="Nakamura H."/>
            <person name="Ohtoshi R."/>
            <person name="Moran D.A.P."/>
            <person name="Shinohara A."/>
            <person name="Yoshida Y."/>
            <person name="Fujiwara M."/>
            <person name="Mori M."/>
            <person name="Tomita M."/>
            <person name="Arakawa K."/>
        </authorList>
    </citation>
    <scope>NUCLEOTIDE SEQUENCE [LARGE SCALE GENOMIC DNA]</scope>
</reference>
<comment type="caution">
    <text evidence="2">The sequence shown here is derived from an EMBL/GenBank/DDBJ whole genome shotgun (WGS) entry which is preliminary data.</text>
</comment>
<protein>
    <submittedName>
        <fullName evidence="2">DEP domain-containing protein 1A</fullName>
    </submittedName>
</protein>
<dbReference type="Proteomes" id="UP000499080">
    <property type="component" value="Unassembled WGS sequence"/>
</dbReference>
<accession>A0A4Y2CKN3</accession>
<dbReference type="SUPFAM" id="SSF46785">
    <property type="entry name" value="Winged helix' DNA-binding domain"/>
    <property type="match status" value="1"/>
</dbReference>
<dbReference type="EMBL" id="BGPR01000203">
    <property type="protein sequence ID" value="GBM04504.1"/>
    <property type="molecule type" value="Genomic_DNA"/>
</dbReference>
<dbReference type="PANTHER" id="PTHR16206:SF4">
    <property type="entry name" value="PROTEIN LET-99"/>
    <property type="match status" value="1"/>
</dbReference>
<dbReference type="InterPro" id="IPR000591">
    <property type="entry name" value="DEP_dom"/>
</dbReference>
<dbReference type="Gene3D" id="1.10.10.10">
    <property type="entry name" value="Winged helix-like DNA-binding domain superfamily/Winged helix DNA-binding domain"/>
    <property type="match status" value="1"/>
</dbReference>
<dbReference type="Pfam" id="PF00610">
    <property type="entry name" value="DEP"/>
    <property type="match status" value="1"/>
</dbReference>
<keyword evidence="3" id="KW-1185">Reference proteome</keyword>
<dbReference type="InterPro" id="IPR036388">
    <property type="entry name" value="WH-like_DNA-bd_sf"/>
</dbReference>
<organism evidence="2 3">
    <name type="scientific">Araneus ventricosus</name>
    <name type="common">Orbweaver spider</name>
    <name type="synonym">Epeira ventricosa</name>
    <dbReference type="NCBI Taxonomy" id="182803"/>
    <lineage>
        <taxon>Eukaryota</taxon>
        <taxon>Metazoa</taxon>
        <taxon>Ecdysozoa</taxon>
        <taxon>Arthropoda</taxon>
        <taxon>Chelicerata</taxon>
        <taxon>Arachnida</taxon>
        <taxon>Araneae</taxon>
        <taxon>Araneomorphae</taxon>
        <taxon>Entelegynae</taxon>
        <taxon>Araneoidea</taxon>
        <taxon>Araneidae</taxon>
        <taxon>Araneus</taxon>
    </lineage>
</organism>
<evidence type="ECO:0000313" key="2">
    <source>
        <dbReference type="EMBL" id="GBM04504.1"/>
    </source>
</evidence>
<dbReference type="PROSITE" id="PS50186">
    <property type="entry name" value="DEP"/>
    <property type="match status" value="1"/>
</dbReference>
<gene>
    <name evidence="2" type="primary">depdc1a</name>
    <name evidence="2" type="ORF">AVEN_197906_1</name>
</gene>
<dbReference type="SMART" id="SM00049">
    <property type="entry name" value="DEP"/>
    <property type="match status" value="1"/>
</dbReference>
<dbReference type="GO" id="GO:0035556">
    <property type="term" value="P:intracellular signal transduction"/>
    <property type="evidence" value="ECO:0007669"/>
    <property type="project" value="InterPro"/>
</dbReference>
<name>A0A4Y2CKN3_ARAVE</name>
<sequence>MDNREPYRATRLWNEVISAFQSGMPLKKHRRRMQTYNNCFAASEAVTWLHCYLMNNPNFGPEVTRQQTVNLLQKFLKCHVIENIIVRSKNKEFSDDSHLYRFTPISQMCKPSAVCLIQSPSFGARNRKMEKVETRTKSPPLIQKENLPECHFVERKLSTDEMKLVWKKVTLSRIEKLFPPILDDLEEKDVDGLVVKHNVSRLSKTGVVCLVDKTDDIPHWVISAMKCLANWPNASGSGSCLPNYPGFEKDVFKVVRDFFINTQVPLLTESLTPLLLKVFCHFTHHQYVNFNCAKTQYVTSMLNASAKSHLSASDVKTSTPLAFADQNPRVKEYDGEVTSHGKILLDDPDLMWDYPSAVFYETDFATSDPVTRVIASDNSGASSIGSIESVSTISVCSQIHRPEALNEDLLRSRTALKAWSSNLYLQDEIKEHRGPRKYSQLDLQDGHSLDNFPSGSNVYLCEINDLDTSNLSAKTVIEVEQDNWSDSSKRCNKQGLYYSSSAICAENSSSRINQTPQNSINQSIEKAKEYCEELKLSFQLILLLLPSVNRRQLHLLMRLLNKVLKNGKFVLNVQTSMRHYLLETFLPAIVQSDQNHLLLLEATAFLIDNCEFLFQIPKGLKQEVEDLSRSCFGRIKYTVDDTCLLTYCEMVSKQQFEEQKISVSQEALKSLLNSIVQDQNITEKERKRKIKQFKENHPDIYYLQFSKEDLATKPKQTLFNKLAKLRM</sequence>
<evidence type="ECO:0000259" key="1">
    <source>
        <dbReference type="PROSITE" id="PS50186"/>
    </source>
</evidence>
<dbReference type="PANTHER" id="PTHR16206">
    <property type="entry name" value="DEP DOMAIN-CONTAINING"/>
    <property type="match status" value="1"/>
</dbReference>
<evidence type="ECO:0000313" key="3">
    <source>
        <dbReference type="Proteomes" id="UP000499080"/>
    </source>
</evidence>